<dbReference type="AlphaFoldDB" id="A0A4R2M6X4"/>
<feature type="domain" description="HTH cro/C1-type" evidence="2">
    <location>
        <begin position="52"/>
        <end position="106"/>
    </location>
</feature>
<evidence type="ECO:0000259" key="2">
    <source>
        <dbReference type="PROSITE" id="PS50943"/>
    </source>
</evidence>
<reference evidence="3 4" key="1">
    <citation type="submission" date="2019-03" db="EMBL/GenBank/DDBJ databases">
        <title>Genomic Encyclopedia of Type Strains, Phase IV (KMG-IV): sequencing the most valuable type-strain genomes for metagenomic binning, comparative biology and taxonomic classification.</title>
        <authorList>
            <person name="Goeker M."/>
        </authorList>
    </citation>
    <scope>NUCLEOTIDE SEQUENCE [LARGE SCALE GENOMIC DNA]</scope>
    <source>
        <strain evidence="3 4">DSM 1709</strain>
    </source>
</reference>
<comment type="caution">
    <text evidence="3">The sequence shown here is derived from an EMBL/GenBank/DDBJ whole genome shotgun (WGS) entry which is preliminary data.</text>
</comment>
<accession>A0A4R2M6X4</accession>
<dbReference type="EMBL" id="SLXD01000012">
    <property type="protein sequence ID" value="TCP00635.1"/>
    <property type="molecule type" value="Genomic_DNA"/>
</dbReference>
<dbReference type="SMART" id="SM00530">
    <property type="entry name" value="HTH_XRE"/>
    <property type="match status" value="1"/>
</dbReference>
<dbReference type="InterPro" id="IPR001387">
    <property type="entry name" value="Cro/C1-type_HTH"/>
</dbReference>
<dbReference type="SUPFAM" id="SSF47413">
    <property type="entry name" value="lambda repressor-like DNA-binding domains"/>
    <property type="match status" value="1"/>
</dbReference>
<evidence type="ECO:0000313" key="3">
    <source>
        <dbReference type="EMBL" id="TCP00635.1"/>
    </source>
</evidence>
<name>A0A4R2M6X4_RUBGE</name>
<evidence type="ECO:0000256" key="1">
    <source>
        <dbReference type="SAM" id="MobiDB-lite"/>
    </source>
</evidence>
<dbReference type="Gene3D" id="1.10.260.40">
    <property type="entry name" value="lambda repressor-like DNA-binding domains"/>
    <property type="match status" value="1"/>
</dbReference>
<dbReference type="PROSITE" id="PS50943">
    <property type="entry name" value="HTH_CROC1"/>
    <property type="match status" value="1"/>
</dbReference>
<dbReference type="InterPro" id="IPR010982">
    <property type="entry name" value="Lambda_DNA-bd_dom_sf"/>
</dbReference>
<dbReference type="GO" id="GO:0003677">
    <property type="term" value="F:DNA binding"/>
    <property type="evidence" value="ECO:0007669"/>
    <property type="project" value="InterPro"/>
</dbReference>
<evidence type="ECO:0000313" key="4">
    <source>
        <dbReference type="Proteomes" id="UP000295106"/>
    </source>
</evidence>
<protein>
    <submittedName>
        <fullName evidence="3">Helix-turn-helix protein</fullName>
    </submittedName>
</protein>
<gene>
    <name evidence="3" type="ORF">EV684_11273</name>
</gene>
<sequence>MNGRKAANISEWQKFRHGGPLAGAPNWNSEMSDTSSRSPTLLNSAPELGPVVRERRKSQSLRIDDAAGLLGVSVDLMSRLENGQGSVRLDKALAVLDGLGLALMVLPKEHPWAREAAGHCPPAPAGDGKA</sequence>
<proteinExistence type="predicted"/>
<dbReference type="Proteomes" id="UP000295106">
    <property type="component" value="Unassembled WGS sequence"/>
</dbReference>
<feature type="region of interest" description="Disordered" evidence="1">
    <location>
        <begin position="1"/>
        <end position="59"/>
    </location>
</feature>
<dbReference type="Pfam" id="PF13560">
    <property type="entry name" value="HTH_31"/>
    <property type="match status" value="1"/>
</dbReference>
<feature type="compositionally biased region" description="Polar residues" evidence="1">
    <location>
        <begin position="26"/>
        <end position="43"/>
    </location>
</feature>
<organism evidence="3 4">
    <name type="scientific">Rubrivivax gelatinosus</name>
    <name type="common">Rhodocyclus gelatinosus</name>
    <name type="synonym">Rhodopseudomonas gelatinosa</name>
    <dbReference type="NCBI Taxonomy" id="28068"/>
    <lineage>
        <taxon>Bacteria</taxon>
        <taxon>Pseudomonadati</taxon>
        <taxon>Pseudomonadota</taxon>
        <taxon>Betaproteobacteria</taxon>
        <taxon>Burkholderiales</taxon>
        <taxon>Sphaerotilaceae</taxon>
        <taxon>Rubrivivax</taxon>
    </lineage>
</organism>
<dbReference type="CDD" id="cd00093">
    <property type="entry name" value="HTH_XRE"/>
    <property type="match status" value="1"/>
</dbReference>